<organism evidence="1 2">
    <name type="scientific">Microbulbifer celer</name>
    <dbReference type="NCBI Taxonomy" id="435905"/>
    <lineage>
        <taxon>Bacteria</taxon>
        <taxon>Pseudomonadati</taxon>
        <taxon>Pseudomonadota</taxon>
        <taxon>Gammaproteobacteria</taxon>
        <taxon>Cellvibrionales</taxon>
        <taxon>Microbulbiferaceae</taxon>
        <taxon>Microbulbifer</taxon>
    </lineage>
</organism>
<accession>A0ABW3UA80</accession>
<evidence type="ECO:0000313" key="2">
    <source>
        <dbReference type="Proteomes" id="UP001597264"/>
    </source>
</evidence>
<proteinExistence type="predicted"/>
<dbReference type="InterPro" id="IPR010982">
    <property type="entry name" value="Lambda_DNA-bd_dom_sf"/>
</dbReference>
<dbReference type="Proteomes" id="UP001597264">
    <property type="component" value="Unassembled WGS sequence"/>
</dbReference>
<dbReference type="EMBL" id="JBHTLR010000007">
    <property type="protein sequence ID" value="MFD1216385.1"/>
    <property type="molecule type" value="Genomic_DNA"/>
</dbReference>
<sequence>MDNKADLLQQVKAKLRDRRGEWRQIAEASGVPYFTLAKVASGATDNPRWQTLSRLAEHLEQGAA</sequence>
<protein>
    <recommendedName>
        <fullName evidence="3">HTH cro/C1-type domain-containing protein</fullName>
    </recommendedName>
</protein>
<keyword evidence="2" id="KW-1185">Reference proteome</keyword>
<gene>
    <name evidence="1" type="ORF">ACFQ2X_07240</name>
</gene>
<dbReference type="RefSeq" id="WP_230438484.1">
    <property type="nucleotide sequence ID" value="NZ_CP087715.1"/>
</dbReference>
<comment type="caution">
    <text evidence="1">The sequence shown here is derived from an EMBL/GenBank/DDBJ whole genome shotgun (WGS) entry which is preliminary data.</text>
</comment>
<evidence type="ECO:0000313" key="1">
    <source>
        <dbReference type="EMBL" id="MFD1216385.1"/>
    </source>
</evidence>
<dbReference type="Gene3D" id="1.10.260.40">
    <property type="entry name" value="lambda repressor-like DNA-binding domains"/>
    <property type="match status" value="1"/>
</dbReference>
<reference evidence="2" key="1">
    <citation type="journal article" date="2019" name="Int. J. Syst. Evol. Microbiol.">
        <title>The Global Catalogue of Microorganisms (GCM) 10K type strain sequencing project: providing services to taxonomists for standard genome sequencing and annotation.</title>
        <authorList>
            <consortium name="The Broad Institute Genomics Platform"/>
            <consortium name="The Broad Institute Genome Sequencing Center for Infectious Disease"/>
            <person name="Wu L."/>
            <person name="Ma J."/>
        </authorList>
    </citation>
    <scope>NUCLEOTIDE SEQUENCE [LARGE SCALE GENOMIC DNA]</scope>
    <source>
        <strain evidence="2">CCUG 54356</strain>
    </source>
</reference>
<dbReference type="SUPFAM" id="SSF47413">
    <property type="entry name" value="lambda repressor-like DNA-binding domains"/>
    <property type="match status" value="1"/>
</dbReference>
<evidence type="ECO:0008006" key="3">
    <source>
        <dbReference type="Google" id="ProtNLM"/>
    </source>
</evidence>
<name>A0ABW3UA80_9GAMM</name>